<gene>
    <name evidence="2" type="ORF">AKJ09_01426</name>
</gene>
<accession>A0A0K1PMM6</accession>
<evidence type="ECO:0000313" key="3">
    <source>
        <dbReference type="Proteomes" id="UP000064967"/>
    </source>
</evidence>
<dbReference type="AlphaFoldDB" id="A0A0K1PMM6"/>
<evidence type="ECO:0000313" key="2">
    <source>
        <dbReference type="EMBL" id="AKU94762.1"/>
    </source>
</evidence>
<protein>
    <submittedName>
        <fullName evidence="2">Uncharacterized protein</fullName>
    </submittedName>
</protein>
<keyword evidence="3" id="KW-1185">Reference proteome</keyword>
<evidence type="ECO:0000256" key="1">
    <source>
        <dbReference type="SAM" id="MobiDB-lite"/>
    </source>
</evidence>
<dbReference type="KEGG" id="llu:AKJ09_01426"/>
<proteinExistence type="predicted"/>
<reference evidence="2 3" key="1">
    <citation type="submission" date="2015-08" db="EMBL/GenBank/DDBJ databases">
        <authorList>
            <person name="Babu N.S."/>
            <person name="Beckwith C.J."/>
            <person name="Beseler K.G."/>
            <person name="Brison A."/>
            <person name="Carone J.V."/>
            <person name="Caskin T.P."/>
            <person name="Diamond M."/>
            <person name="Durham M.E."/>
            <person name="Foxe J.M."/>
            <person name="Go M."/>
            <person name="Henderson B.A."/>
            <person name="Jones I.B."/>
            <person name="McGettigan J.A."/>
            <person name="Micheletti S.J."/>
            <person name="Nasrallah M.E."/>
            <person name="Ortiz D."/>
            <person name="Piller C.R."/>
            <person name="Privatt S.R."/>
            <person name="Schneider S.L."/>
            <person name="Sharp S."/>
            <person name="Smith T.C."/>
            <person name="Stanton J.D."/>
            <person name="Ullery H.E."/>
            <person name="Wilson R.J."/>
            <person name="Serrano M.G."/>
            <person name="Buck G."/>
            <person name="Lee V."/>
            <person name="Wang Y."/>
            <person name="Carvalho R."/>
            <person name="Voegtly L."/>
            <person name="Shi R."/>
            <person name="Duckworth R."/>
            <person name="Johnson A."/>
            <person name="Loviza R."/>
            <person name="Walstead R."/>
            <person name="Shah Z."/>
            <person name="Kiflezghi M."/>
            <person name="Wade K."/>
            <person name="Ball S.L."/>
            <person name="Bradley K.W."/>
            <person name="Asai D.J."/>
            <person name="Bowman C.A."/>
            <person name="Russell D.A."/>
            <person name="Pope W.H."/>
            <person name="Jacobs-Sera D."/>
            <person name="Hendrix R.W."/>
            <person name="Hatfull G.F."/>
        </authorList>
    </citation>
    <scope>NUCLEOTIDE SEQUENCE [LARGE SCALE GENOMIC DNA]</scope>
    <source>
        <strain evidence="2 3">DSM 27648</strain>
    </source>
</reference>
<sequence>MSASLPRRFARVTLCAGLMAAGIFGASRLELARFLDARSEPPAKVTVSAEPKAVSNEAEALDSLVTSLTAHDGREPGSDPKTVPRPASSKRVYGAPLDGEGTRLAVYSVDQGPEAALEAFGAELVRAGFVAVPRASEGGPMRETFTRPNVRVVVSATRTHDGPEHTLLSIVEMTAGRT</sequence>
<organism evidence="2 3">
    <name type="scientific">Labilithrix luteola</name>
    <dbReference type="NCBI Taxonomy" id="1391654"/>
    <lineage>
        <taxon>Bacteria</taxon>
        <taxon>Pseudomonadati</taxon>
        <taxon>Myxococcota</taxon>
        <taxon>Polyangia</taxon>
        <taxon>Polyangiales</taxon>
        <taxon>Labilitrichaceae</taxon>
        <taxon>Labilithrix</taxon>
    </lineage>
</organism>
<dbReference type="EMBL" id="CP012333">
    <property type="protein sequence ID" value="AKU94762.1"/>
    <property type="molecule type" value="Genomic_DNA"/>
</dbReference>
<name>A0A0K1PMM6_9BACT</name>
<dbReference type="RefSeq" id="WP_146646315.1">
    <property type="nucleotide sequence ID" value="NZ_CP012333.1"/>
</dbReference>
<dbReference type="Proteomes" id="UP000064967">
    <property type="component" value="Chromosome"/>
</dbReference>
<feature type="region of interest" description="Disordered" evidence="1">
    <location>
        <begin position="69"/>
        <end position="92"/>
    </location>
</feature>
<dbReference type="STRING" id="1391654.AKJ09_01426"/>